<dbReference type="Gene3D" id="3.90.550.10">
    <property type="entry name" value="Spore Coat Polysaccharide Biosynthesis Protein SpsA, Chain A"/>
    <property type="match status" value="1"/>
</dbReference>
<dbReference type="Proteomes" id="UP000503336">
    <property type="component" value="Chromosome"/>
</dbReference>
<dbReference type="EMBL" id="CP049056">
    <property type="protein sequence ID" value="QIE55822.1"/>
    <property type="molecule type" value="Genomic_DNA"/>
</dbReference>
<evidence type="ECO:0000313" key="2">
    <source>
        <dbReference type="Proteomes" id="UP000503336"/>
    </source>
</evidence>
<dbReference type="CDD" id="cd04186">
    <property type="entry name" value="GT_2_like_c"/>
    <property type="match status" value="1"/>
</dbReference>
<dbReference type="Pfam" id="PF13641">
    <property type="entry name" value="Glyco_tranf_2_3"/>
    <property type="match status" value="1"/>
</dbReference>
<name>A0A7L5BVN7_9RHOB</name>
<dbReference type="GO" id="GO:0016740">
    <property type="term" value="F:transferase activity"/>
    <property type="evidence" value="ECO:0007669"/>
    <property type="project" value="UniProtKB-KW"/>
</dbReference>
<proteinExistence type="predicted"/>
<dbReference type="SUPFAM" id="SSF53448">
    <property type="entry name" value="Nucleotide-diphospho-sugar transferases"/>
    <property type="match status" value="1"/>
</dbReference>
<dbReference type="InterPro" id="IPR029044">
    <property type="entry name" value="Nucleotide-diphossugar_trans"/>
</dbReference>
<reference evidence="1 2" key="1">
    <citation type="submission" date="2020-02" db="EMBL/GenBank/DDBJ databases">
        <title>complete genome sequence of Rhodobacteraceae bacterium.</title>
        <authorList>
            <person name="Park J."/>
            <person name="Kim Y.-S."/>
            <person name="Kim K.-H."/>
        </authorList>
    </citation>
    <scope>NUCLEOTIDE SEQUENCE [LARGE SCALE GENOMIC DNA]</scope>
    <source>
        <strain evidence="1 2">RR4-56</strain>
    </source>
</reference>
<evidence type="ECO:0000313" key="1">
    <source>
        <dbReference type="EMBL" id="QIE55822.1"/>
    </source>
</evidence>
<sequence length="451" mass="48168">MKMNAPENDASRCCGAAPVCGAGLPEAERIWRLGPGGSAAPAGWSFALGPDDALAPGAGPLIEGAPDDVDVVIADDLTRGRADALRLKPCHDPLLLERIDYAGRAVFFRASALGAEARSALEGGAAPSGLIRPDHRVAHLPYPAAILAPTDAAPAPPPLRSALGPVAAIIPNRDSPRLIRAALQAVLDETEEPAPVAVVIDNGSTDPETLTLYESIRANPRIRIEMNPAPFNFAAMVNRGAALARAEFSEVAAFLLLNNDIEAPAPDWLRPMAETLAAPGVGVVGAKLLFADRTIQHAGVIVGHGGVAGHDLKSAPEDAPGLCGRMAAPHLREAVTAAAMLIRTEVWDTLGGFDASAFPVAFNDVDFCLRAGAAGWRVALEPRAALIHHEGVSRRRPFSLTRFVKHQRERTMLRFRHHTIGRIDRFESPWRDPERLTPVFRMLKNLPPMRF</sequence>
<protein>
    <submittedName>
        <fullName evidence="1">Glycosyltransferase</fullName>
    </submittedName>
</protein>
<accession>A0A7L5BVN7</accession>
<dbReference type="PANTHER" id="PTHR43179:SF7">
    <property type="entry name" value="RHAMNOSYLTRANSFERASE WBBL"/>
    <property type="match status" value="1"/>
</dbReference>
<keyword evidence="1" id="KW-0808">Transferase</keyword>
<keyword evidence="2" id="KW-1185">Reference proteome</keyword>
<dbReference type="PANTHER" id="PTHR43179">
    <property type="entry name" value="RHAMNOSYLTRANSFERASE WBBL"/>
    <property type="match status" value="1"/>
</dbReference>
<gene>
    <name evidence="1" type="ORF">G5B40_10380</name>
</gene>
<dbReference type="AlphaFoldDB" id="A0A7L5BVN7"/>
<dbReference type="KEGG" id="hdh:G5B40_10380"/>
<organism evidence="1 2">
    <name type="scientific">Pikeienuella piscinae</name>
    <dbReference type="NCBI Taxonomy" id="2748098"/>
    <lineage>
        <taxon>Bacteria</taxon>
        <taxon>Pseudomonadati</taxon>
        <taxon>Pseudomonadota</taxon>
        <taxon>Alphaproteobacteria</taxon>
        <taxon>Rhodobacterales</taxon>
        <taxon>Paracoccaceae</taxon>
        <taxon>Pikeienuella</taxon>
    </lineage>
</organism>